<accession>A0A480A3Y8</accession>
<organism evidence="7 8">
    <name type="scientific">Sphaerospermopsis reniformis</name>
    <dbReference type="NCBI Taxonomy" id="531300"/>
    <lineage>
        <taxon>Bacteria</taxon>
        <taxon>Bacillati</taxon>
        <taxon>Cyanobacteriota</taxon>
        <taxon>Cyanophyceae</taxon>
        <taxon>Nostocales</taxon>
        <taxon>Aphanizomenonaceae</taxon>
        <taxon>Sphaerospermopsis</taxon>
    </lineage>
</organism>
<feature type="repeat" description="WD" evidence="4">
    <location>
        <begin position="666"/>
        <end position="701"/>
    </location>
</feature>
<dbReference type="PROSITE" id="PS50011">
    <property type="entry name" value="PROTEIN_KINASE_DOM"/>
    <property type="match status" value="1"/>
</dbReference>
<dbReference type="InterPro" id="IPR000719">
    <property type="entry name" value="Prot_kinase_dom"/>
</dbReference>
<evidence type="ECO:0000259" key="6">
    <source>
        <dbReference type="PROSITE" id="PS50011"/>
    </source>
</evidence>
<dbReference type="Gene3D" id="2.130.10.10">
    <property type="entry name" value="YVTN repeat-like/Quinoprotein amine dehydrogenase"/>
    <property type="match status" value="3"/>
</dbReference>
<dbReference type="InterPro" id="IPR019775">
    <property type="entry name" value="WD40_repeat_CS"/>
</dbReference>
<dbReference type="InterPro" id="IPR051983">
    <property type="entry name" value="WSB_SOCS-box_domain"/>
</dbReference>
<evidence type="ECO:0000256" key="1">
    <source>
        <dbReference type="ARBA" id="ARBA00022574"/>
    </source>
</evidence>
<feature type="repeat" description="WD" evidence="4">
    <location>
        <begin position="394"/>
        <end position="434"/>
    </location>
</feature>
<gene>
    <name evidence="7" type="ORF">SR1949_20100</name>
</gene>
<evidence type="ECO:0000256" key="4">
    <source>
        <dbReference type="PROSITE-ProRule" id="PRU00221"/>
    </source>
</evidence>
<comment type="caution">
    <text evidence="7">The sequence shown here is derived from an EMBL/GenBank/DDBJ whole genome shotgun (WGS) entry which is preliminary data.</text>
</comment>
<dbReference type="PRINTS" id="PR00320">
    <property type="entry name" value="GPROTEINBRPT"/>
</dbReference>
<keyword evidence="7" id="KW-0418">Kinase</keyword>
<reference evidence="8" key="1">
    <citation type="submission" date="2019-02" db="EMBL/GenBank/DDBJ databases">
        <title>Draft genome sequence of Sphaerospermopsis reniformis NIES-1949.</title>
        <authorList>
            <person name="Yamaguchi H."/>
            <person name="Suzuki S."/>
            <person name="Kawachi M."/>
        </authorList>
    </citation>
    <scope>NUCLEOTIDE SEQUENCE [LARGE SCALE GENOMIC DNA]</scope>
    <source>
        <strain evidence="8">NIES-1949</strain>
    </source>
</reference>
<evidence type="ECO:0000256" key="5">
    <source>
        <dbReference type="SAM" id="Phobius"/>
    </source>
</evidence>
<dbReference type="PROSITE" id="PS50294">
    <property type="entry name" value="WD_REPEATS_REGION"/>
    <property type="match status" value="5"/>
</dbReference>
<dbReference type="PANTHER" id="PTHR15622">
    <property type="entry name" value="WD40 REPEAT PROTEIN"/>
    <property type="match status" value="1"/>
</dbReference>
<keyword evidence="8" id="KW-1185">Reference proteome</keyword>
<dbReference type="Pfam" id="PF00069">
    <property type="entry name" value="Pkinase"/>
    <property type="match status" value="1"/>
</dbReference>
<dbReference type="SUPFAM" id="SSF56112">
    <property type="entry name" value="Protein kinase-like (PK-like)"/>
    <property type="match status" value="1"/>
</dbReference>
<feature type="transmembrane region" description="Helical" evidence="5">
    <location>
        <begin position="325"/>
        <end position="347"/>
    </location>
</feature>
<dbReference type="PANTHER" id="PTHR15622:SF2">
    <property type="entry name" value="U4_U6 SMALL NUCLEAR RIBONUCLEOPROTEIN PRP4"/>
    <property type="match status" value="1"/>
</dbReference>
<dbReference type="CDD" id="cd14014">
    <property type="entry name" value="STKc_PknB_like"/>
    <property type="match status" value="1"/>
</dbReference>
<dbReference type="CDD" id="cd00200">
    <property type="entry name" value="WD40"/>
    <property type="match status" value="1"/>
</dbReference>
<dbReference type="PROSITE" id="PS00678">
    <property type="entry name" value="WD_REPEATS_1"/>
    <property type="match status" value="4"/>
</dbReference>
<keyword evidence="7" id="KW-0808">Transferase</keyword>
<feature type="repeat" description="WD" evidence="4">
    <location>
        <begin position="435"/>
        <end position="476"/>
    </location>
</feature>
<keyword evidence="5" id="KW-0472">Membrane</keyword>
<evidence type="ECO:0000256" key="2">
    <source>
        <dbReference type="ARBA" id="ARBA00022737"/>
    </source>
</evidence>
<dbReference type="AlphaFoldDB" id="A0A480A3Y8"/>
<keyword evidence="2" id="KW-0677">Repeat</keyword>
<evidence type="ECO:0000313" key="8">
    <source>
        <dbReference type="Proteomes" id="UP000300142"/>
    </source>
</evidence>
<dbReference type="SMART" id="SM00220">
    <property type="entry name" value="S_TKc"/>
    <property type="match status" value="1"/>
</dbReference>
<keyword evidence="5" id="KW-0812">Transmembrane</keyword>
<sequence>MICCLNPDCKNPQNPEGKEFCQTCNTPLVPLLRNRFRVIRVLSDEGGFGRTYLSEDTDKLNDCCVVKQLAPKFQGTWSQKKAMELFCEEAKRLRELGEHPQIPTLLAYFEQDNCLYLVQQFIDGQNLLQELQLRKNYKDWDIQSILLDLLPILKFIHSRGVIHRDIKPENIIRRKSDGRLTLIDFGSSKQLTAKVQKKHGTSIGSHGYSAIEQIRDGKAYPASDLFSLGATCFHLLTGISPFQLWMEHGYSWLNNWQSYLHSPLSYELAIIIDKLLQIDIRNRYQSADEVIRDLSKQYTHLLAPASNSLLSAPAKKANVYPQKYILLRNSILIVGTIVFLGLGEFGYRHFHQLQTTLFSRWSPLQNRKSQTKSDTIVQQPPQESLEKISLLKTITEPNESISSVAITPDAQTIASAGNRIIKLWNITTGQEIYSLQGHTQKINVVAISPDGKILVSGSDDKTIKVWNLATGQLIHTLISHTDSVHALAISKDGKTLVSASDDTTIKVWNLATGKLIITLKDHTYWVRSLAISPDGFTLASGSFDKSIKLWNITQEKSPEKSPEKSIHSLTPNSQTVTSLAFSPDGKILASASRDRKIKLWNLNTKTEIRTITKQDYNVTSLAFSPDGKTLVSGNRDCIECHPTIKPNIKPNIKLWDVATGEEISSITGHTNTVTSLVFSADGKTLVSSGEDNKIKIWRFSQ</sequence>
<keyword evidence="5" id="KW-1133">Transmembrane helix</keyword>
<keyword evidence="7" id="KW-0723">Serine/threonine-protein kinase</keyword>
<dbReference type="PROSITE" id="PS50082">
    <property type="entry name" value="WD_REPEATS_2"/>
    <property type="match status" value="6"/>
</dbReference>
<dbReference type="Gene3D" id="1.10.510.10">
    <property type="entry name" value="Transferase(Phosphotransferase) domain 1"/>
    <property type="match status" value="1"/>
</dbReference>
<dbReference type="InterPro" id="IPR011009">
    <property type="entry name" value="Kinase-like_dom_sf"/>
</dbReference>
<feature type="domain" description="Protein kinase" evidence="6">
    <location>
        <begin position="37"/>
        <end position="303"/>
    </location>
</feature>
<dbReference type="RefSeq" id="WP_137667283.1">
    <property type="nucleotide sequence ID" value="NZ_BJCE01000054.1"/>
</dbReference>
<feature type="repeat" description="WD" evidence="4">
    <location>
        <begin position="569"/>
        <end position="610"/>
    </location>
</feature>
<keyword evidence="1 4" id="KW-0853">WD repeat</keyword>
<dbReference type="GO" id="GO:0005524">
    <property type="term" value="F:ATP binding"/>
    <property type="evidence" value="ECO:0007669"/>
    <property type="project" value="InterPro"/>
</dbReference>
<proteinExistence type="predicted"/>
<dbReference type="GO" id="GO:0000209">
    <property type="term" value="P:protein polyubiquitination"/>
    <property type="evidence" value="ECO:0007669"/>
    <property type="project" value="TreeGrafter"/>
</dbReference>
<dbReference type="GO" id="GO:0004674">
    <property type="term" value="F:protein serine/threonine kinase activity"/>
    <property type="evidence" value="ECO:0007669"/>
    <property type="project" value="UniProtKB-KW"/>
</dbReference>
<dbReference type="InterPro" id="IPR001680">
    <property type="entry name" value="WD40_rpt"/>
</dbReference>
<feature type="repeat" description="WD" evidence="4">
    <location>
        <begin position="477"/>
        <end position="518"/>
    </location>
</feature>
<keyword evidence="3" id="KW-0833">Ubl conjugation pathway</keyword>
<dbReference type="SMART" id="SM00320">
    <property type="entry name" value="WD40"/>
    <property type="match status" value="7"/>
</dbReference>
<feature type="repeat" description="WD" evidence="4">
    <location>
        <begin position="519"/>
        <end position="560"/>
    </location>
</feature>
<dbReference type="InterPro" id="IPR036322">
    <property type="entry name" value="WD40_repeat_dom_sf"/>
</dbReference>
<dbReference type="NCBIfam" id="NF045510">
    <property type="entry name" value="4Cys_prefix_kin"/>
    <property type="match status" value="1"/>
</dbReference>
<dbReference type="SUPFAM" id="SSF50978">
    <property type="entry name" value="WD40 repeat-like"/>
    <property type="match status" value="1"/>
</dbReference>
<name>A0A480A3Y8_9CYAN</name>
<dbReference type="Proteomes" id="UP000300142">
    <property type="component" value="Unassembled WGS sequence"/>
</dbReference>
<protein>
    <submittedName>
        <fullName evidence="7">Serine/threonine protein kinase</fullName>
    </submittedName>
</protein>
<evidence type="ECO:0000256" key="3">
    <source>
        <dbReference type="ARBA" id="ARBA00022786"/>
    </source>
</evidence>
<evidence type="ECO:0000313" key="7">
    <source>
        <dbReference type="EMBL" id="GCL36904.1"/>
    </source>
</evidence>
<dbReference type="InterPro" id="IPR015943">
    <property type="entry name" value="WD40/YVTN_repeat-like_dom_sf"/>
</dbReference>
<dbReference type="EMBL" id="BJCE01000054">
    <property type="protein sequence ID" value="GCL36904.1"/>
    <property type="molecule type" value="Genomic_DNA"/>
</dbReference>
<dbReference type="Pfam" id="PF00400">
    <property type="entry name" value="WD40"/>
    <property type="match status" value="7"/>
</dbReference>
<dbReference type="InterPro" id="IPR020472">
    <property type="entry name" value="WD40_PAC1"/>
</dbReference>